<reference evidence="2 3" key="1">
    <citation type="submission" date="2014-04" db="EMBL/GenBank/DDBJ databases">
        <authorList>
            <consortium name="DOE Joint Genome Institute"/>
            <person name="Kuo A."/>
            <person name="Kohler A."/>
            <person name="Jargeat P."/>
            <person name="Nagy L.G."/>
            <person name="Floudas D."/>
            <person name="Copeland A."/>
            <person name="Barry K.W."/>
            <person name="Cichocki N."/>
            <person name="Veneault-Fourrey C."/>
            <person name="LaButti K."/>
            <person name="Lindquist E.A."/>
            <person name="Lipzen A."/>
            <person name="Lundell T."/>
            <person name="Morin E."/>
            <person name="Murat C."/>
            <person name="Sun H."/>
            <person name="Tunlid A."/>
            <person name="Henrissat B."/>
            <person name="Grigoriev I.V."/>
            <person name="Hibbett D.S."/>
            <person name="Martin F."/>
            <person name="Nordberg H.P."/>
            <person name="Cantor M.N."/>
            <person name="Hua S.X."/>
        </authorList>
    </citation>
    <scope>NUCLEOTIDE SEQUENCE [LARGE SCALE GENOMIC DNA]</scope>
    <source>
        <strain evidence="2 3">Ve08.2h10</strain>
    </source>
</reference>
<name>A0A0D0DE47_9AGAM</name>
<evidence type="ECO:0000313" key="2">
    <source>
        <dbReference type="EMBL" id="KIK75735.1"/>
    </source>
</evidence>
<evidence type="ECO:0000313" key="3">
    <source>
        <dbReference type="Proteomes" id="UP000054538"/>
    </source>
</evidence>
<reference evidence="3" key="2">
    <citation type="submission" date="2015-01" db="EMBL/GenBank/DDBJ databases">
        <title>Evolutionary Origins and Diversification of the Mycorrhizal Mutualists.</title>
        <authorList>
            <consortium name="DOE Joint Genome Institute"/>
            <consortium name="Mycorrhizal Genomics Consortium"/>
            <person name="Kohler A."/>
            <person name="Kuo A."/>
            <person name="Nagy L.G."/>
            <person name="Floudas D."/>
            <person name="Copeland A."/>
            <person name="Barry K.W."/>
            <person name="Cichocki N."/>
            <person name="Veneault-Fourrey C."/>
            <person name="LaButti K."/>
            <person name="Lindquist E.A."/>
            <person name="Lipzen A."/>
            <person name="Lundell T."/>
            <person name="Morin E."/>
            <person name="Murat C."/>
            <person name="Riley R."/>
            <person name="Ohm R."/>
            <person name="Sun H."/>
            <person name="Tunlid A."/>
            <person name="Henrissat B."/>
            <person name="Grigoriev I.V."/>
            <person name="Hibbett D.S."/>
            <person name="Martin F."/>
        </authorList>
    </citation>
    <scope>NUCLEOTIDE SEQUENCE [LARGE SCALE GENOMIC DNA]</scope>
    <source>
        <strain evidence="3">Ve08.2h10</strain>
    </source>
</reference>
<evidence type="ECO:0000256" key="1">
    <source>
        <dbReference type="SAM" id="MobiDB-lite"/>
    </source>
</evidence>
<organism evidence="2 3">
    <name type="scientific">Paxillus rubicundulus Ve08.2h10</name>
    <dbReference type="NCBI Taxonomy" id="930991"/>
    <lineage>
        <taxon>Eukaryota</taxon>
        <taxon>Fungi</taxon>
        <taxon>Dikarya</taxon>
        <taxon>Basidiomycota</taxon>
        <taxon>Agaricomycotina</taxon>
        <taxon>Agaricomycetes</taxon>
        <taxon>Agaricomycetidae</taxon>
        <taxon>Boletales</taxon>
        <taxon>Paxilineae</taxon>
        <taxon>Paxillaceae</taxon>
        <taxon>Paxillus</taxon>
    </lineage>
</organism>
<dbReference type="EMBL" id="KN827904">
    <property type="protein sequence ID" value="KIK75735.1"/>
    <property type="molecule type" value="Genomic_DNA"/>
</dbReference>
<dbReference type="Proteomes" id="UP000054538">
    <property type="component" value="Unassembled WGS sequence"/>
</dbReference>
<dbReference type="AlphaFoldDB" id="A0A0D0DE47"/>
<dbReference type="InParanoid" id="A0A0D0DE47"/>
<dbReference type="HOGENOM" id="CLU_2758530_0_0_1"/>
<keyword evidence="3" id="KW-1185">Reference proteome</keyword>
<gene>
    <name evidence="2" type="ORF">PAXRUDRAFT_18742</name>
</gene>
<accession>A0A0D0DE47</accession>
<proteinExistence type="predicted"/>
<protein>
    <submittedName>
        <fullName evidence="2">Uncharacterized protein</fullName>
    </submittedName>
</protein>
<sequence>MLYCLRCDSISSSNNHSGQRHHNNQVEAPAPAVPAPNPDYARFNEQFHRNRNNFQQEDWNYRNQAAQQAE</sequence>
<feature type="region of interest" description="Disordered" evidence="1">
    <location>
        <begin position="12"/>
        <end position="41"/>
    </location>
</feature>